<keyword evidence="2" id="KW-0812">Transmembrane</keyword>
<evidence type="ECO:0000256" key="1">
    <source>
        <dbReference type="SAM" id="MobiDB-lite"/>
    </source>
</evidence>
<sequence length="549" mass="57521">MTGGSVPETGAGPAPDPVPPSRPGRAPLLYLVLSTLAVLFAVALVVRQPWGADFGLHAAVVGRLRDDLWHPADPMVEAAAPSPYFTPYPLLLAVIAKVTGLGPATVVSAAAPVNLALLLYGLWRFVRVFTANRWAPVLALLFVPLLWGPAVPQWGGFPALRGLVLILPYPSTLAFGLMLLCWVAVAGALRTPSWSRWLGAGLLGGLVILIHPFTAVNTAIGVVALVAGRAIWLVRARPLGVLVGAAAALLPVFGWPYFRVTAIASSASDLNAIHETLYLDVAGRYGLAFLVGVPALVLRLRRDRLDPLVLLCGLSGAVVLAGWLTGAYALGRVWPVLLLGLQVAAAVELATAVATAFGRRPVAGQPPGDAVKVGTGSGGPAPRRPGNGARLLAGLWATVAAVACLAGFATQYGNLLLVLPADQLSAPRRAAHGVTNRPDLGWVGRAVEPGAVVLTGNVSVGRALLAYEIRSVAPPWPDPLLDDEERRRAEQAELVDPETPEPRRRELLVAYGVDWIFDPDGSYGWADGYASAVAEGPGGSRLLKVEQAR</sequence>
<feature type="transmembrane region" description="Helical" evidence="2">
    <location>
        <begin position="239"/>
        <end position="258"/>
    </location>
</feature>
<feature type="transmembrane region" description="Helical" evidence="2">
    <location>
        <begin position="336"/>
        <end position="357"/>
    </location>
</feature>
<feature type="region of interest" description="Disordered" evidence="1">
    <location>
        <begin position="1"/>
        <end position="20"/>
    </location>
</feature>
<evidence type="ECO:0008006" key="5">
    <source>
        <dbReference type="Google" id="ProtNLM"/>
    </source>
</evidence>
<feature type="transmembrane region" description="Helical" evidence="2">
    <location>
        <begin position="28"/>
        <end position="46"/>
    </location>
</feature>
<evidence type="ECO:0000313" key="4">
    <source>
        <dbReference type="Proteomes" id="UP001582793"/>
    </source>
</evidence>
<evidence type="ECO:0000313" key="3">
    <source>
        <dbReference type="EMBL" id="MFB6392929.1"/>
    </source>
</evidence>
<reference evidence="3 4" key="1">
    <citation type="submission" date="2024-04" db="EMBL/GenBank/DDBJ databases">
        <title>Polymorphospora sp. isolated from Baiyangdian Lake in Xiong'an New Area.</title>
        <authorList>
            <person name="Zhang X."/>
            <person name="Liu J."/>
        </authorList>
    </citation>
    <scope>NUCLEOTIDE SEQUENCE [LARGE SCALE GENOMIC DNA]</scope>
    <source>
        <strain evidence="3 4">2-325</strain>
    </source>
</reference>
<comment type="caution">
    <text evidence="3">The sequence shown here is derived from an EMBL/GenBank/DDBJ whole genome shotgun (WGS) entry which is preliminary data.</text>
</comment>
<proteinExistence type="predicted"/>
<feature type="transmembrane region" description="Helical" evidence="2">
    <location>
        <begin position="134"/>
        <end position="151"/>
    </location>
</feature>
<feature type="transmembrane region" description="Helical" evidence="2">
    <location>
        <begin position="101"/>
        <end position="122"/>
    </location>
</feature>
<protein>
    <recommendedName>
        <fullName evidence="5">Glycosyltransferase RgtA/B/C/D-like domain-containing protein</fullName>
    </recommendedName>
</protein>
<keyword evidence="4" id="KW-1185">Reference proteome</keyword>
<dbReference type="EMBL" id="JBCGDC010000014">
    <property type="protein sequence ID" value="MFB6392929.1"/>
    <property type="molecule type" value="Genomic_DNA"/>
</dbReference>
<keyword evidence="2" id="KW-1133">Transmembrane helix</keyword>
<feature type="transmembrane region" description="Helical" evidence="2">
    <location>
        <begin position="278"/>
        <end position="296"/>
    </location>
</feature>
<keyword evidence="2" id="KW-0472">Membrane</keyword>
<gene>
    <name evidence="3" type="ORF">AAFH96_07365</name>
</gene>
<accession>A0ABV5CMG3</accession>
<feature type="transmembrane region" description="Helical" evidence="2">
    <location>
        <begin position="391"/>
        <end position="409"/>
    </location>
</feature>
<feature type="transmembrane region" description="Helical" evidence="2">
    <location>
        <begin position="163"/>
        <end position="185"/>
    </location>
</feature>
<organism evidence="3 4">
    <name type="scientific">Polymorphospora lycopeni</name>
    <dbReference type="NCBI Taxonomy" id="3140240"/>
    <lineage>
        <taxon>Bacteria</taxon>
        <taxon>Bacillati</taxon>
        <taxon>Actinomycetota</taxon>
        <taxon>Actinomycetes</taxon>
        <taxon>Micromonosporales</taxon>
        <taxon>Micromonosporaceae</taxon>
        <taxon>Polymorphospora</taxon>
    </lineage>
</organism>
<dbReference type="Proteomes" id="UP001582793">
    <property type="component" value="Unassembled WGS sequence"/>
</dbReference>
<name>A0ABV5CMG3_9ACTN</name>
<evidence type="ECO:0000256" key="2">
    <source>
        <dbReference type="SAM" id="Phobius"/>
    </source>
</evidence>
<feature type="transmembrane region" description="Helical" evidence="2">
    <location>
        <begin position="308"/>
        <end position="330"/>
    </location>
</feature>
<feature type="transmembrane region" description="Helical" evidence="2">
    <location>
        <begin position="197"/>
        <end position="227"/>
    </location>
</feature>